<organism evidence="3 4">
    <name type="scientific">Candidatus Sulfuritelmatomonas gaucii</name>
    <dbReference type="NCBI Taxonomy" id="2043161"/>
    <lineage>
        <taxon>Bacteria</taxon>
        <taxon>Pseudomonadati</taxon>
        <taxon>Acidobacteriota</taxon>
        <taxon>Terriglobia</taxon>
        <taxon>Terriglobales</taxon>
        <taxon>Acidobacteriaceae</taxon>
        <taxon>Candidatus Sulfuritelmatomonas</taxon>
    </lineage>
</organism>
<dbReference type="GO" id="GO:0006596">
    <property type="term" value="P:polyamine biosynthetic process"/>
    <property type="evidence" value="ECO:0007669"/>
    <property type="project" value="UniProtKB-KW"/>
</dbReference>
<gene>
    <name evidence="3" type="ORF">SBA5_70152</name>
</gene>
<dbReference type="Proteomes" id="UP000239735">
    <property type="component" value="Unassembled WGS sequence"/>
</dbReference>
<feature type="transmembrane region" description="Helical" evidence="2">
    <location>
        <begin position="112"/>
        <end position="133"/>
    </location>
</feature>
<evidence type="ECO:0000256" key="1">
    <source>
        <dbReference type="ARBA" id="ARBA00023115"/>
    </source>
</evidence>
<evidence type="ECO:0008006" key="5">
    <source>
        <dbReference type="Google" id="ProtNLM"/>
    </source>
</evidence>
<dbReference type="EMBL" id="OKRB01000130">
    <property type="protein sequence ID" value="SPE29076.1"/>
    <property type="molecule type" value="Genomic_DNA"/>
</dbReference>
<feature type="transmembrane region" description="Helical" evidence="2">
    <location>
        <begin position="43"/>
        <end position="67"/>
    </location>
</feature>
<dbReference type="AlphaFoldDB" id="A0A2N9M0S6"/>
<feature type="transmembrane region" description="Helical" evidence="2">
    <location>
        <begin position="79"/>
        <end position="100"/>
    </location>
</feature>
<dbReference type="InterPro" id="IPR029063">
    <property type="entry name" value="SAM-dependent_MTases_sf"/>
</dbReference>
<feature type="transmembrane region" description="Helical" evidence="2">
    <location>
        <begin position="187"/>
        <end position="207"/>
    </location>
</feature>
<accession>A0A2N9M0S6</accession>
<dbReference type="SUPFAM" id="SSF103473">
    <property type="entry name" value="MFS general substrate transporter"/>
    <property type="match status" value="1"/>
</dbReference>
<keyword evidence="1" id="KW-0620">Polyamine biosynthesis</keyword>
<dbReference type="SUPFAM" id="SSF53335">
    <property type="entry name" value="S-adenosyl-L-methionine-dependent methyltransferases"/>
    <property type="match status" value="1"/>
</dbReference>
<dbReference type="PANTHER" id="PTHR43317">
    <property type="entry name" value="THERMOSPERMINE SYNTHASE ACAULIS5"/>
    <property type="match status" value="1"/>
</dbReference>
<feature type="transmembrane region" description="Helical" evidence="2">
    <location>
        <begin position="333"/>
        <end position="352"/>
    </location>
</feature>
<evidence type="ECO:0000313" key="4">
    <source>
        <dbReference type="Proteomes" id="UP000239735"/>
    </source>
</evidence>
<keyword evidence="2" id="KW-0472">Membrane</keyword>
<feature type="transmembrane region" description="Helical" evidence="2">
    <location>
        <begin position="145"/>
        <end position="166"/>
    </location>
</feature>
<proteinExistence type="predicted"/>
<name>A0A2N9M0S6_9BACT</name>
<feature type="transmembrane region" description="Helical" evidence="2">
    <location>
        <begin position="418"/>
        <end position="437"/>
    </location>
</feature>
<keyword evidence="2" id="KW-0812">Transmembrane</keyword>
<feature type="transmembrane region" description="Helical" evidence="2">
    <location>
        <begin position="358"/>
        <end position="377"/>
    </location>
</feature>
<protein>
    <recommendedName>
        <fullName evidence="5">Spermidine synthase</fullName>
    </recommendedName>
</protein>
<feature type="transmembrane region" description="Helical" evidence="2">
    <location>
        <begin position="276"/>
        <end position="296"/>
    </location>
</feature>
<feature type="transmembrane region" description="Helical" evidence="2">
    <location>
        <begin position="499"/>
        <end position="516"/>
    </location>
</feature>
<feature type="transmembrane region" description="Helical" evidence="2">
    <location>
        <begin position="219"/>
        <end position="240"/>
    </location>
</feature>
<feature type="transmembrane region" description="Helical" evidence="2">
    <location>
        <begin position="449"/>
        <end position="468"/>
    </location>
</feature>
<evidence type="ECO:0000256" key="2">
    <source>
        <dbReference type="SAM" id="Phobius"/>
    </source>
</evidence>
<dbReference type="Gene3D" id="3.40.50.150">
    <property type="entry name" value="Vaccinia Virus protein VP39"/>
    <property type="match status" value="1"/>
</dbReference>
<sequence>MFSSASHISVAEYNPFHLMGYPSLSLPATARSRSLDEASVRSLALVVFSVSMFLSATLLFIVEPMVGKMLTPLLGGTPAVWNTCLVFFQAVLLAGYLYAHAALKFLGRRAQIAVHLALVALPLMIAGMLPLHLPAGWEPPAESNPVGWVLWLLLVVVGLPFFALSSTTSVMQRWFADSGREDAHDPYFLYAASNAGSLIGLLAYPLLLEPLLRLHTQSWLWSVVYAMFLAMTAGCAVLAWKWRGDNAELTINKAREVAADKRDATDSIAWATRWRWIAQAFIPSSLMLGATSAITADVPAIPLFWVLPLAAYLISFVFVFAKKPPISHRWAVERVPFLILIGLFPSISQTRLSLAELLLVYLTVLFGLALVFHGELANSRPAVSHLTEFYLCLSIGGVLGGIFNSLIAPVIFHTVMELPLALIFAALIRPLPIAGSIAGASDWTRRKDWLLPLALGICMVVVIMGLAHTSIQPGHVETTLVFGYSMVWCMSFGKRRMRFTLGLAALLAASWLYAPFGEMLSAQRSFFGVYRVRNSPDGGFRLFYHGGVLHGTQSLDPSASCEPLSYFTRSGPAGSIFEAAQARKPQGNWAIVGLGAGALASYAQPGQTLTFYELDPLVKEIAEDPRYFTFLTRCAPAAKFVLGDARLKLRDAPDGSYGLIVLDAFSGDSIPMHLVTREALALYLRKLAPGGLIAFHISNLYFNLAPMVGNLAEDAHLTAYIGNDTGLSQAQRDQGKQASIWVVMARDPGELSTLAAQTGRPFQWKPLKGRPGSPLWTDDYSNLLGVAKSFTSVE</sequence>
<dbReference type="NCBIfam" id="NF037959">
    <property type="entry name" value="MFS_SpdSyn"/>
    <property type="match status" value="1"/>
</dbReference>
<dbReference type="PANTHER" id="PTHR43317:SF1">
    <property type="entry name" value="THERMOSPERMINE SYNTHASE ACAULIS5"/>
    <property type="match status" value="1"/>
</dbReference>
<feature type="transmembrane region" description="Helical" evidence="2">
    <location>
        <begin position="389"/>
        <end position="412"/>
    </location>
</feature>
<dbReference type="InterPro" id="IPR036259">
    <property type="entry name" value="MFS_trans_sf"/>
</dbReference>
<feature type="transmembrane region" description="Helical" evidence="2">
    <location>
        <begin position="474"/>
        <end position="492"/>
    </location>
</feature>
<evidence type="ECO:0000313" key="3">
    <source>
        <dbReference type="EMBL" id="SPE29076.1"/>
    </source>
</evidence>
<reference evidence="4" key="1">
    <citation type="submission" date="2018-02" db="EMBL/GenBank/DDBJ databases">
        <authorList>
            <person name="Hausmann B."/>
        </authorList>
    </citation>
    <scope>NUCLEOTIDE SEQUENCE [LARGE SCALE GENOMIC DNA]</scope>
    <source>
        <strain evidence="4">Peat soil MAG SbA5</strain>
    </source>
</reference>
<feature type="transmembrane region" description="Helical" evidence="2">
    <location>
        <begin position="302"/>
        <end position="321"/>
    </location>
</feature>
<keyword evidence="2" id="KW-1133">Transmembrane helix</keyword>